<evidence type="ECO:0000256" key="13">
    <source>
        <dbReference type="HAMAP-Rule" id="MF_00111"/>
    </source>
</evidence>
<dbReference type="InterPro" id="IPR013792">
    <property type="entry name" value="RNA3'P_cycl/enolpyr_Trfase_a/b"/>
</dbReference>
<comment type="catalytic activity">
    <reaction evidence="12 13">
        <text>phosphoenolpyruvate + UDP-N-acetyl-alpha-D-glucosamine = UDP-N-acetyl-3-O-(1-carboxyvinyl)-alpha-D-glucosamine + phosphate</text>
        <dbReference type="Rhea" id="RHEA:18681"/>
        <dbReference type="ChEBI" id="CHEBI:43474"/>
        <dbReference type="ChEBI" id="CHEBI:57705"/>
        <dbReference type="ChEBI" id="CHEBI:58702"/>
        <dbReference type="ChEBI" id="CHEBI:68483"/>
        <dbReference type="EC" id="2.5.1.7"/>
    </reaction>
</comment>
<evidence type="ECO:0000259" key="14">
    <source>
        <dbReference type="Pfam" id="PF00275"/>
    </source>
</evidence>
<dbReference type="GO" id="GO:0019277">
    <property type="term" value="P:UDP-N-acetylgalactosamine biosynthetic process"/>
    <property type="evidence" value="ECO:0007669"/>
    <property type="project" value="InterPro"/>
</dbReference>
<evidence type="ECO:0000256" key="3">
    <source>
        <dbReference type="ARBA" id="ARBA00022490"/>
    </source>
</evidence>
<feature type="binding site" evidence="13">
    <location>
        <begin position="121"/>
        <end position="125"/>
    </location>
    <ligand>
        <name>UDP-N-acetyl-alpha-D-glucosamine</name>
        <dbReference type="ChEBI" id="CHEBI:57705"/>
    </ligand>
</feature>
<keyword evidence="16" id="KW-1185">Reference proteome</keyword>
<evidence type="ECO:0000313" key="15">
    <source>
        <dbReference type="EMBL" id="AMO38681.1"/>
    </source>
</evidence>
<dbReference type="InterPro" id="IPR005750">
    <property type="entry name" value="UDP_GlcNAc_COvinyl_MurA"/>
</dbReference>
<comment type="pathway">
    <text evidence="2 13">Cell wall biogenesis; peptidoglycan biosynthesis.</text>
</comment>
<comment type="subcellular location">
    <subcellularLocation>
        <location evidence="1 13">Cytoplasm</location>
    </subcellularLocation>
</comment>
<dbReference type="NCBIfam" id="TIGR01072">
    <property type="entry name" value="murA"/>
    <property type="match status" value="1"/>
</dbReference>
<evidence type="ECO:0000256" key="10">
    <source>
        <dbReference type="ARBA" id="ARBA00023317"/>
    </source>
</evidence>
<feature type="binding site" evidence="13">
    <location>
        <position position="326"/>
    </location>
    <ligand>
        <name>UDP-N-acetyl-alpha-D-glucosamine</name>
        <dbReference type="ChEBI" id="CHEBI:57705"/>
    </ligand>
</feature>
<feature type="domain" description="Enolpyruvate transferase" evidence="14">
    <location>
        <begin position="7"/>
        <end position="405"/>
    </location>
</feature>
<feature type="binding site" evidence="13">
    <location>
        <position position="304"/>
    </location>
    <ligand>
        <name>UDP-N-acetyl-alpha-D-glucosamine</name>
        <dbReference type="ChEBI" id="CHEBI:57705"/>
    </ligand>
</feature>
<dbReference type="SUPFAM" id="SSF55205">
    <property type="entry name" value="EPT/RTPC-like"/>
    <property type="match status" value="1"/>
</dbReference>
<dbReference type="GO" id="GO:0005737">
    <property type="term" value="C:cytoplasm"/>
    <property type="evidence" value="ECO:0007669"/>
    <property type="project" value="UniProtKB-SubCell"/>
</dbReference>
<keyword evidence="8 13" id="KW-0131">Cell cycle</keyword>
<dbReference type="EC" id="2.5.1.7" evidence="13"/>
<keyword evidence="3 13" id="KW-0963">Cytoplasm</keyword>
<dbReference type="AlphaFoldDB" id="A0A127K9W5"/>
<dbReference type="GO" id="GO:0008760">
    <property type="term" value="F:UDP-N-acetylglucosamine 1-carboxyvinyltransferase activity"/>
    <property type="evidence" value="ECO:0007669"/>
    <property type="project" value="UniProtKB-UniRule"/>
</dbReference>
<evidence type="ECO:0000256" key="4">
    <source>
        <dbReference type="ARBA" id="ARBA00022618"/>
    </source>
</evidence>
<dbReference type="InterPro" id="IPR050068">
    <property type="entry name" value="MurA_subfamily"/>
</dbReference>
<sequence>MDKLLIEGGARLSGEVAISGAKNAALPILCAALLTAEPVTFTNVPQLKDIGTLLALLGQMGVKVERADDTVTLDASGLNNPVAPYEMVKTMRASILVLGPLVARCGEARVSLPGGCAIGARPVDQHIKGLQAMGAEVRVEHGYVHATVPRLKGARLFTDMVTVTGTENLMMAAVLADGETVIENAAREPEVVDLANCLVAMGAQISGAGSDVIRIRGVERLHGATHRIMPDRIETGTYLCAAAVTGGSVRLTGTSSCYLDAVIDKLMDAGCEVVSERDAISLSAPARLNAVSLRTAPYPAFPTDMQAQFMAINCVANGVAMIRETIFENRFMHAVELQRLGADIRIDGNTAVVQGVARLEGATVMATDLRASASLVVAGLVAEGETTIERIYHLDRGYERLEDKLAALGAKVRRLT</sequence>
<dbReference type="CDD" id="cd01555">
    <property type="entry name" value="UdpNAET"/>
    <property type="match status" value="1"/>
</dbReference>
<accession>A0A127K9W5</accession>
<gene>
    <name evidence="13" type="primary">murA</name>
    <name evidence="15" type="ORF">AC731_018055</name>
</gene>
<evidence type="ECO:0000256" key="5">
    <source>
        <dbReference type="ARBA" id="ARBA00022679"/>
    </source>
</evidence>
<dbReference type="NCBIfam" id="NF006873">
    <property type="entry name" value="PRK09369.1"/>
    <property type="match status" value="1"/>
</dbReference>
<evidence type="ECO:0000256" key="7">
    <source>
        <dbReference type="ARBA" id="ARBA00022984"/>
    </source>
</evidence>
<dbReference type="Pfam" id="PF00275">
    <property type="entry name" value="EPSP_synthase"/>
    <property type="match status" value="1"/>
</dbReference>
<feature type="active site" description="Proton donor" evidence="13">
    <location>
        <position position="116"/>
    </location>
</feature>
<keyword evidence="10 13" id="KW-0670">Pyruvate</keyword>
<dbReference type="EMBL" id="CP014646">
    <property type="protein sequence ID" value="AMO38681.1"/>
    <property type="molecule type" value="Genomic_DNA"/>
</dbReference>
<name>A0A127K9W5_9RHOO</name>
<keyword evidence="9 13" id="KW-0961">Cell wall biogenesis/degradation</keyword>
<evidence type="ECO:0000256" key="11">
    <source>
        <dbReference type="ARBA" id="ARBA00038367"/>
    </source>
</evidence>
<keyword evidence="6 13" id="KW-0133">Cell shape</keyword>
<proteinExistence type="inferred from homology"/>
<feature type="binding site" evidence="13">
    <location>
        <position position="92"/>
    </location>
    <ligand>
        <name>UDP-N-acetyl-alpha-D-glucosamine</name>
        <dbReference type="ChEBI" id="CHEBI:57705"/>
    </ligand>
</feature>
<dbReference type="RefSeq" id="WP_048708267.1">
    <property type="nucleotide sequence ID" value="NZ_CP014646.1"/>
</dbReference>
<dbReference type="HAMAP" id="MF_00111">
    <property type="entry name" value="MurA"/>
    <property type="match status" value="1"/>
</dbReference>
<keyword evidence="4 13" id="KW-0132">Cell division</keyword>
<dbReference type="STRING" id="1134435.AC731_018055"/>
<reference evidence="16" key="1">
    <citation type="submission" date="2016-03" db="EMBL/GenBank/DDBJ databases">
        <authorList>
            <person name="Ma C."/>
            <person name="Zhou S."/>
            <person name="Yang G."/>
        </authorList>
    </citation>
    <scope>NUCLEOTIDE SEQUENCE [LARGE SCALE GENOMIC DNA]</scope>
    <source>
        <strain evidence="16">SgZ-1</strain>
    </source>
</reference>
<dbReference type="GO" id="GO:0008360">
    <property type="term" value="P:regulation of cell shape"/>
    <property type="evidence" value="ECO:0007669"/>
    <property type="project" value="UniProtKB-KW"/>
</dbReference>
<keyword evidence="7 13" id="KW-0573">Peptidoglycan synthesis</keyword>
<dbReference type="GO" id="GO:0051301">
    <property type="term" value="P:cell division"/>
    <property type="evidence" value="ECO:0007669"/>
    <property type="project" value="UniProtKB-KW"/>
</dbReference>
<dbReference type="Gene3D" id="3.65.10.10">
    <property type="entry name" value="Enolpyruvate transferase domain"/>
    <property type="match status" value="2"/>
</dbReference>
<dbReference type="GO" id="GO:0071555">
    <property type="term" value="P:cell wall organization"/>
    <property type="evidence" value="ECO:0007669"/>
    <property type="project" value="UniProtKB-KW"/>
</dbReference>
<evidence type="ECO:0000256" key="2">
    <source>
        <dbReference type="ARBA" id="ARBA00004752"/>
    </source>
</evidence>
<comment type="caution">
    <text evidence="13">Lacks conserved residue(s) required for the propagation of feature annotation.</text>
</comment>
<dbReference type="InterPro" id="IPR001986">
    <property type="entry name" value="Enolpyruvate_Tfrase_dom"/>
</dbReference>
<evidence type="ECO:0000256" key="12">
    <source>
        <dbReference type="ARBA" id="ARBA00047527"/>
    </source>
</evidence>
<evidence type="ECO:0000256" key="8">
    <source>
        <dbReference type="ARBA" id="ARBA00023306"/>
    </source>
</evidence>
<dbReference type="FunFam" id="3.65.10.10:FF:000001">
    <property type="entry name" value="UDP-N-acetylglucosamine 1-carboxyvinyltransferase"/>
    <property type="match status" value="1"/>
</dbReference>
<keyword evidence="5 13" id="KW-0808">Transferase</keyword>
<evidence type="ECO:0000256" key="6">
    <source>
        <dbReference type="ARBA" id="ARBA00022960"/>
    </source>
</evidence>
<dbReference type="PANTHER" id="PTHR43783">
    <property type="entry name" value="UDP-N-ACETYLGLUCOSAMINE 1-CARBOXYVINYLTRANSFERASE"/>
    <property type="match status" value="1"/>
</dbReference>
<dbReference type="GO" id="GO:0009252">
    <property type="term" value="P:peptidoglycan biosynthetic process"/>
    <property type="evidence" value="ECO:0007669"/>
    <property type="project" value="UniProtKB-UniRule"/>
</dbReference>
<dbReference type="InterPro" id="IPR036968">
    <property type="entry name" value="Enolpyruvate_Tfrase_sf"/>
</dbReference>
<evidence type="ECO:0000256" key="1">
    <source>
        <dbReference type="ARBA" id="ARBA00004496"/>
    </source>
</evidence>
<feature type="modified residue" description="2-(S-cysteinyl)pyruvic acid O-phosphothioketal" evidence="13">
    <location>
        <position position="116"/>
    </location>
</feature>
<protein>
    <recommendedName>
        <fullName evidence="13">UDP-N-acetylglucosamine 1-carboxyvinyltransferase</fullName>
        <ecNumber evidence="13">2.5.1.7</ecNumber>
    </recommendedName>
    <alternativeName>
        <fullName evidence="13">Enoylpyruvate transferase</fullName>
    </alternativeName>
    <alternativeName>
        <fullName evidence="13">UDP-N-acetylglucosamine enolpyruvyl transferase</fullName>
        <shortName evidence="13">EPT</shortName>
    </alternativeName>
</protein>
<dbReference type="UniPathway" id="UPA00219"/>
<dbReference type="KEGG" id="thu:AC731_018055"/>
<evidence type="ECO:0000313" key="16">
    <source>
        <dbReference type="Proteomes" id="UP000036902"/>
    </source>
</evidence>
<evidence type="ECO:0000256" key="9">
    <source>
        <dbReference type="ARBA" id="ARBA00023316"/>
    </source>
</evidence>
<dbReference type="PANTHER" id="PTHR43783:SF1">
    <property type="entry name" value="UDP-N-ACETYLGLUCOSAMINE 1-CARBOXYVINYLTRANSFERASE"/>
    <property type="match status" value="1"/>
</dbReference>
<comment type="function">
    <text evidence="13">Cell wall formation. Adds enolpyruvyl to UDP-N-acetylglucosamine.</text>
</comment>
<feature type="binding site" evidence="13">
    <location>
        <begin position="22"/>
        <end position="23"/>
    </location>
    <ligand>
        <name>phosphoenolpyruvate</name>
        <dbReference type="ChEBI" id="CHEBI:58702"/>
    </ligand>
</feature>
<organism evidence="15 16">
    <name type="scientific">Thauera humireducens</name>
    <dbReference type="NCBI Taxonomy" id="1134435"/>
    <lineage>
        <taxon>Bacteria</taxon>
        <taxon>Pseudomonadati</taxon>
        <taxon>Pseudomonadota</taxon>
        <taxon>Betaproteobacteria</taxon>
        <taxon>Rhodocyclales</taxon>
        <taxon>Zoogloeaceae</taxon>
        <taxon>Thauera</taxon>
    </lineage>
</organism>
<dbReference type="Proteomes" id="UP000036902">
    <property type="component" value="Chromosome"/>
</dbReference>
<comment type="similarity">
    <text evidence="11 13">Belongs to the EPSP synthase family. MurA subfamily.</text>
</comment>